<dbReference type="SUPFAM" id="SSF56574">
    <property type="entry name" value="Serpins"/>
    <property type="match status" value="1"/>
</dbReference>
<comment type="similarity">
    <text evidence="1 4">Belongs to the serpin family.</text>
</comment>
<dbReference type="PANTHER" id="PTHR11461:SF211">
    <property type="entry name" value="GH10112P-RELATED"/>
    <property type="match status" value="1"/>
</dbReference>
<evidence type="ECO:0000256" key="3">
    <source>
        <dbReference type="ARBA" id="ARBA00022900"/>
    </source>
</evidence>
<dbReference type="PANTHER" id="PTHR11461">
    <property type="entry name" value="SERINE PROTEASE INHIBITOR, SERPIN"/>
    <property type="match status" value="1"/>
</dbReference>
<keyword evidence="8" id="KW-1185">Reference proteome</keyword>
<dbReference type="Gene3D" id="2.30.39.10">
    <property type="entry name" value="Alpha-1-antitrypsin, domain 1"/>
    <property type="match status" value="1"/>
</dbReference>
<evidence type="ECO:0000313" key="8">
    <source>
        <dbReference type="Proteomes" id="UP001642540"/>
    </source>
</evidence>
<name>A0ABP1S4L7_9HEXA</name>
<accession>A0ABP1S4L7</accession>
<dbReference type="CDD" id="cd19601">
    <property type="entry name" value="serpin42Da-like"/>
    <property type="match status" value="1"/>
</dbReference>
<keyword evidence="2" id="KW-0646">Protease inhibitor</keyword>
<dbReference type="InterPro" id="IPR042178">
    <property type="entry name" value="Serpin_sf_1"/>
</dbReference>
<evidence type="ECO:0000256" key="4">
    <source>
        <dbReference type="RuleBase" id="RU000411"/>
    </source>
</evidence>
<comment type="caution">
    <text evidence="7">The sequence shown here is derived from an EMBL/GenBank/DDBJ whole genome shotgun (WGS) entry which is preliminary data.</text>
</comment>
<reference evidence="7 8" key="1">
    <citation type="submission" date="2024-08" db="EMBL/GenBank/DDBJ databases">
        <authorList>
            <person name="Cucini C."/>
            <person name="Frati F."/>
        </authorList>
    </citation>
    <scope>NUCLEOTIDE SEQUENCE [LARGE SCALE GENOMIC DNA]</scope>
</reference>
<dbReference type="InterPro" id="IPR000215">
    <property type="entry name" value="Serpin_fam"/>
</dbReference>
<protein>
    <recommendedName>
        <fullName evidence="6">Serpin domain-containing protein</fullName>
    </recommendedName>
</protein>
<evidence type="ECO:0000256" key="5">
    <source>
        <dbReference type="SAM" id="SignalP"/>
    </source>
</evidence>
<evidence type="ECO:0000256" key="2">
    <source>
        <dbReference type="ARBA" id="ARBA00022690"/>
    </source>
</evidence>
<evidence type="ECO:0000256" key="1">
    <source>
        <dbReference type="ARBA" id="ARBA00009500"/>
    </source>
</evidence>
<dbReference type="InterPro" id="IPR042185">
    <property type="entry name" value="Serpin_sf_2"/>
</dbReference>
<evidence type="ECO:0000259" key="6">
    <source>
        <dbReference type="SMART" id="SM00093"/>
    </source>
</evidence>
<proteinExistence type="inferred from homology"/>
<organism evidence="7 8">
    <name type="scientific">Orchesella dallaii</name>
    <dbReference type="NCBI Taxonomy" id="48710"/>
    <lineage>
        <taxon>Eukaryota</taxon>
        <taxon>Metazoa</taxon>
        <taxon>Ecdysozoa</taxon>
        <taxon>Arthropoda</taxon>
        <taxon>Hexapoda</taxon>
        <taxon>Collembola</taxon>
        <taxon>Entomobryomorpha</taxon>
        <taxon>Entomobryoidea</taxon>
        <taxon>Orchesellidae</taxon>
        <taxon>Orchesellinae</taxon>
        <taxon>Orchesella</taxon>
    </lineage>
</organism>
<dbReference type="Pfam" id="PF00079">
    <property type="entry name" value="Serpin"/>
    <property type="match status" value="1"/>
</dbReference>
<keyword evidence="3" id="KW-0722">Serine protease inhibitor</keyword>
<dbReference type="SMART" id="SM00093">
    <property type="entry name" value="SERPIN"/>
    <property type="match status" value="1"/>
</dbReference>
<dbReference type="Proteomes" id="UP001642540">
    <property type="component" value="Unassembled WGS sequence"/>
</dbReference>
<sequence length="419" mass="46803">MGRATYSWLSLIAIGLISTIALAQDNADLKAVTTGNMAFGSDLYDVLRKSSKDNLIVSPISVATVMAMLQAGAREKTAEAIRKTMKFPESQQLNNGYKALLQQMKSDDSFTLEMANRIYPAAGFKLNPEFANTLKSYFSADPEQLDYKDAQKAASTINDFVSTSTHERIQDLIAPSDLDELTRLVLVNAIYFKGTWKNQFPKDDTSKMDFYVSQNDTIKVDMMRLETEMLYGENRELDAKIVSLPYKGDRLSMVILLPNKRTGLAEMEDKLKSIPLQQILDGLRERKVQLYLPKFKLESTIDLKEPLTALGAGDIFSDNADLSGISEDGKEKLYVSKAVQKAFIEVNEEGSEAAGKVIMKRSIDEKPWVKVDHSCIYGIVSTQIFMDDTNNSHKENALLFYGTLTKPTVSLSKSARDEL</sequence>
<gene>
    <name evidence="7" type="ORF">ODALV1_LOCUS29321</name>
</gene>
<evidence type="ECO:0000313" key="7">
    <source>
        <dbReference type="EMBL" id="CAL8143173.1"/>
    </source>
</evidence>
<dbReference type="InterPro" id="IPR036186">
    <property type="entry name" value="Serpin_sf"/>
</dbReference>
<feature type="signal peptide" evidence="5">
    <location>
        <begin position="1"/>
        <end position="23"/>
    </location>
</feature>
<dbReference type="InterPro" id="IPR023796">
    <property type="entry name" value="Serpin_dom"/>
</dbReference>
<dbReference type="EMBL" id="CAXLJM020000151">
    <property type="protein sequence ID" value="CAL8143173.1"/>
    <property type="molecule type" value="Genomic_DNA"/>
</dbReference>
<feature type="chain" id="PRO_5046926067" description="Serpin domain-containing protein" evidence="5">
    <location>
        <begin position="24"/>
        <end position="419"/>
    </location>
</feature>
<feature type="domain" description="Serpin" evidence="6">
    <location>
        <begin position="41"/>
        <end position="407"/>
    </location>
</feature>
<keyword evidence="5" id="KW-0732">Signal</keyword>
<dbReference type="Gene3D" id="3.30.497.10">
    <property type="entry name" value="Antithrombin, subunit I, domain 2"/>
    <property type="match status" value="1"/>
</dbReference>